<dbReference type="RefSeq" id="WP_143502236.1">
    <property type="nucleotide sequence ID" value="NZ_SCFV01000007.1"/>
</dbReference>
<evidence type="ECO:0000256" key="3">
    <source>
        <dbReference type="ARBA" id="ARBA00022989"/>
    </source>
</evidence>
<dbReference type="AlphaFoldDB" id="A0ABD7RWB1"/>
<evidence type="ECO:0000313" key="12">
    <source>
        <dbReference type="Proteomes" id="UP000317327"/>
    </source>
</evidence>
<dbReference type="InterPro" id="IPR004090">
    <property type="entry name" value="Chemotax_Me-accpt_rcpt"/>
</dbReference>
<dbReference type="PANTHER" id="PTHR32089:SF119">
    <property type="entry name" value="METHYL-ACCEPTING CHEMOTAXIS PROTEIN CTPL"/>
    <property type="match status" value="1"/>
</dbReference>
<feature type="domain" description="Methyl-accepting transducer" evidence="9">
    <location>
        <begin position="271"/>
        <end position="507"/>
    </location>
</feature>
<dbReference type="EMBL" id="SCFV01000007">
    <property type="protein sequence ID" value="TRO16772.1"/>
    <property type="molecule type" value="Genomic_DNA"/>
</dbReference>
<dbReference type="Gene3D" id="1.10.287.950">
    <property type="entry name" value="Methyl-accepting chemotaxis protein"/>
    <property type="match status" value="1"/>
</dbReference>
<comment type="similarity">
    <text evidence="6">Belongs to the methyl-accepting chemotaxis (MCP) protein family.</text>
</comment>
<evidence type="ECO:0000256" key="2">
    <source>
        <dbReference type="ARBA" id="ARBA00022692"/>
    </source>
</evidence>
<comment type="subcellular location">
    <subcellularLocation>
        <location evidence="1">Membrane</location>
        <topology evidence="1">Multi-pass membrane protein</topology>
    </subcellularLocation>
</comment>
<sequence>MFANLNMSQKLYTGFGVVLLVILLLVLSTWRGFDQVDGAVKHNIHTYNVINASADLLVSLVNIETGARGFVITGRDQFLGPLESGERDFQSNLALLRQLTKDNPAQQRRLAETQAMHDQWLREDINIYLELRRQVVAGQQSFEALIERVATGSSKVKVDAMRRLISDIQGEERALLAQRTASMNAAKFLSLTILLAGGVIATLLAMSVAFVMSRSIAGRLQQVVEVARSIAQGRLDSRIQRGGRDEIGVLLDAFATMQERLREMIGQIRVGAGQLVEAAQNISSASTQLSVSTQEQSQAASSMAATVEELTVSINHVADNANEAHALSSDSGRQSAEGGAVIQETLASMQSIADTVQGAAAQIAELGQQSDQISSIVNVIKEIADQTNLLALNAAIEAARAGEQGRGFAVVADEVRLLAQRTANSTQEITEMIKKIQVGTRNAVSNMEVGVQQVSGGLEQASQAGDAIVAIRQASGRVVDVVDQISLALREQTVASQDVARNVERIAQMSVHNSEAVAETLRTAQGLQQLALTLEKQVASFRF</sequence>
<dbReference type="FunFam" id="1.10.287.950:FF:000001">
    <property type="entry name" value="Methyl-accepting chemotaxis sensory transducer"/>
    <property type="match status" value="1"/>
</dbReference>
<protein>
    <submittedName>
        <fullName evidence="11">HAMP domain-containing protein</fullName>
    </submittedName>
</protein>
<keyword evidence="4 8" id="KW-0472">Membrane</keyword>
<organism evidence="11 12">
    <name type="scientific">Ectopseudomonas mendocina</name>
    <name type="common">Pseudomonas mendocina</name>
    <dbReference type="NCBI Taxonomy" id="300"/>
    <lineage>
        <taxon>Bacteria</taxon>
        <taxon>Pseudomonadati</taxon>
        <taxon>Pseudomonadota</taxon>
        <taxon>Gammaproteobacteria</taxon>
        <taxon>Pseudomonadales</taxon>
        <taxon>Pseudomonadaceae</taxon>
        <taxon>Ectopseudomonas</taxon>
    </lineage>
</organism>
<accession>A0ABD7RWB1</accession>
<name>A0ABD7RWB1_ECTME</name>
<dbReference type="Proteomes" id="UP000317327">
    <property type="component" value="Unassembled WGS sequence"/>
</dbReference>
<dbReference type="PANTHER" id="PTHR32089">
    <property type="entry name" value="METHYL-ACCEPTING CHEMOTAXIS PROTEIN MCPB"/>
    <property type="match status" value="1"/>
</dbReference>
<keyword evidence="5 7" id="KW-0807">Transducer</keyword>
<evidence type="ECO:0000259" key="10">
    <source>
        <dbReference type="PROSITE" id="PS50885"/>
    </source>
</evidence>
<evidence type="ECO:0000256" key="7">
    <source>
        <dbReference type="PROSITE-ProRule" id="PRU00284"/>
    </source>
</evidence>
<dbReference type="Pfam" id="PF00015">
    <property type="entry name" value="MCPsignal"/>
    <property type="match status" value="1"/>
</dbReference>
<dbReference type="CDD" id="cd11386">
    <property type="entry name" value="MCP_signal"/>
    <property type="match status" value="1"/>
</dbReference>
<evidence type="ECO:0000256" key="8">
    <source>
        <dbReference type="SAM" id="Phobius"/>
    </source>
</evidence>
<evidence type="ECO:0000256" key="1">
    <source>
        <dbReference type="ARBA" id="ARBA00004141"/>
    </source>
</evidence>
<dbReference type="InterPro" id="IPR004089">
    <property type="entry name" value="MCPsignal_dom"/>
</dbReference>
<evidence type="ECO:0000256" key="4">
    <source>
        <dbReference type="ARBA" id="ARBA00023136"/>
    </source>
</evidence>
<keyword evidence="2 8" id="KW-0812">Transmembrane</keyword>
<feature type="transmembrane region" description="Helical" evidence="8">
    <location>
        <begin position="188"/>
        <end position="212"/>
    </location>
</feature>
<evidence type="ECO:0000259" key="9">
    <source>
        <dbReference type="PROSITE" id="PS50111"/>
    </source>
</evidence>
<dbReference type="PROSITE" id="PS50885">
    <property type="entry name" value="HAMP"/>
    <property type="match status" value="1"/>
</dbReference>
<dbReference type="GO" id="GO:0006935">
    <property type="term" value="P:chemotaxis"/>
    <property type="evidence" value="ECO:0007669"/>
    <property type="project" value="UniProtKB-ARBA"/>
</dbReference>
<dbReference type="PRINTS" id="PR00260">
    <property type="entry name" value="CHEMTRNSDUCR"/>
</dbReference>
<gene>
    <name evidence="11" type="ORF">EQ836_16000</name>
</gene>
<evidence type="ECO:0000256" key="5">
    <source>
        <dbReference type="ARBA" id="ARBA00023224"/>
    </source>
</evidence>
<dbReference type="CDD" id="cd19410">
    <property type="entry name" value="HK9-like_sensor"/>
    <property type="match status" value="1"/>
</dbReference>
<dbReference type="Pfam" id="PF00672">
    <property type="entry name" value="HAMP"/>
    <property type="match status" value="1"/>
</dbReference>
<dbReference type="SMART" id="SM00304">
    <property type="entry name" value="HAMP"/>
    <property type="match status" value="2"/>
</dbReference>
<keyword evidence="3 8" id="KW-1133">Transmembrane helix</keyword>
<dbReference type="SMART" id="SM00283">
    <property type="entry name" value="MA"/>
    <property type="match status" value="1"/>
</dbReference>
<dbReference type="InterPro" id="IPR007891">
    <property type="entry name" value="CHASE3"/>
</dbReference>
<dbReference type="PROSITE" id="PS50111">
    <property type="entry name" value="CHEMOTAXIS_TRANSDUC_2"/>
    <property type="match status" value="1"/>
</dbReference>
<dbReference type="Pfam" id="PF05227">
    <property type="entry name" value="CHASE3"/>
    <property type="match status" value="1"/>
</dbReference>
<dbReference type="SUPFAM" id="SSF58104">
    <property type="entry name" value="Methyl-accepting chemotaxis protein (MCP) signaling domain"/>
    <property type="match status" value="1"/>
</dbReference>
<proteinExistence type="inferred from homology"/>
<comment type="caution">
    <text evidence="11">The sequence shown here is derived from an EMBL/GenBank/DDBJ whole genome shotgun (WGS) entry which is preliminary data.</text>
</comment>
<evidence type="ECO:0000256" key="6">
    <source>
        <dbReference type="ARBA" id="ARBA00029447"/>
    </source>
</evidence>
<dbReference type="CDD" id="cd06225">
    <property type="entry name" value="HAMP"/>
    <property type="match status" value="1"/>
</dbReference>
<dbReference type="InterPro" id="IPR003660">
    <property type="entry name" value="HAMP_dom"/>
</dbReference>
<feature type="domain" description="HAMP" evidence="10">
    <location>
        <begin position="214"/>
        <end position="266"/>
    </location>
</feature>
<evidence type="ECO:0000313" key="11">
    <source>
        <dbReference type="EMBL" id="TRO16772.1"/>
    </source>
</evidence>
<feature type="transmembrane region" description="Helical" evidence="8">
    <location>
        <begin position="12"/>
        <end position="33"/>
    </location>
</feature>
<dbReference type="GO" id="GO:0016020">
    <property type="term" value="C:membrane"/>
    <property type="evidence" value="ECO:0007669"/>
    <property type="project" value="UniProtKB-SubCell"/>
</dbReference>
<dbReference type="GO" id="GO:0007165">
    <property type="term" value="P:signal transduction"/>
    <property type="evidence" value="ECO:0007669"/>
    <property type="project" value="UniProtKB-KW"/>
</dbReference>
<reference evidence="11 12" key="1">
    <citation type="submission" date="2019-01" db="EMBL/GenBank/DDBJ databases">
        <title>Whole genome shotgun sequencing of Pseudomonas spp. isolated by its ability to degrade furfural.</title>
        <authorList>
            <person name="Donoso R."/>
            <person name="Farkas C."/>
            <person name="Villegas P."/>
            <person name="Gonzales-Toro F."/>
            <person name="Guajardo-Parra M."/>
            <person name="Araya-Nail M."/>
            <person name="Morgante V."/>
            <person name="Perez-Pantoja D."/>
        </authorList>
    </citation>
    <scope>NUCLEOTIDE SEQUENCE [LARGE SCALE GENOMIC DNA]</scope>
    <source>
        <strain evidence="11 12">VN231</strain>
    </source>
</reference>